<evidence type="ECO:0000256" key="3">
    <source>
        <dbReference type="ARBA" id="ARBA00023110"/>
    </source>
</evidence>
<evidence type="ECO:0000313" key="9">
    <source>
        <dbReference type="Proteomes" id="UP000326546"/>
    </source>
</evidence>
<accession>A0A5J6V657</accession>
<evidence type="ECO:0000256" key="5">
    <source>
        <dbReference type="PROSITE-ProRule" id="PRU00277"/>
    </source>
</evidence>
<comment type="catalytic activity">
    <reaction evidence="1 5">
        <text>[protein]-peptidylproline (omega=180) = [protein]-peptidylproline (omega=0)</text>
        <dbReference type="Rhea" id="RHEA:16237"/>
        <dbReference type="Rhea" id="RHEA-COMP:10747"/>
        <dbReference type="Rhea" id="RHEA-COMP:10748"/>
        <dbReference type="ChEBI" id="CHEBI:83833"/>
        <dbReference type="ChEBI" id="CHEBI:83834"/>
        <dbReference type="EC" id="5.2.1.8"/>
    </reaction>
</comment>
<evidence type="ECO:0000256" key="1">
    <source>
        <dbReference type="ARBA" id="ARBA00000971"/>
    </source>
</evidence>
<evidence type="ECO:0000256" key="2">
    <source>
        <dbReference type="ARBA" id="ARBA00013194"/>
    </source>
</evidence>
<dbReference type="AlphaFoldDB" id="A0A5J6V657"/>
<dbReference type="Gene3D" id="3.10.50.40">
    <property type="match status" value="2"/>
</dbReference>
<dbReference type="EMBL" id="CP044427">
    <property type="protein sequence ID" value="QFG68661.1"/>
    <property type="molecule type" value="Genomic_DNA"/>
</dbReference>
<feature type="domain" description="PPIase FKBP-type" evidence="7">
    <location>
        <begin position="121"/>
        <end position="211"/>
    </location>
</feature>
<protein>
    <recommendedName>
        <fullName evidence="2 5">peptidylprolyl isomerase</fullName>
        <ecNumber evidence="2 5">5.2.1.8</ecNumber>
    </recommendedName>
</protein>
<feature type="region of interest" description="Disordered" evidence="6">
    <location>
        <begin position="42"/>
        <end position="71"/>
    </location>
</feature>
<evidence type="ECO:0000256" key="4">
    <source>
        <dbReference type="ARBA" id="ARBA00023235"/>
    </source>
</evidence>
<keyword evidence="9" id="KW-1185">Reference proteome</keyword>
<keyword evidence="4 5" id="KW-0413">Isomerase</keyword>
<dbReference type="InterPro" id="IPR044609">
    <property type="entry name" value="FKBP2/11"/>
</dbReference>
<dbReference type="PROSITE" id="PS50059">
    <property type="entry name" value="FKBP_PPIASE"/>
    <property type="match status" value="2"/>
</dbReference>
<gene>
    <name evidence="8" type="ORF">FY030_07955</name>
</gene>
<dbReference type="InterPro" id="IPR046357">
    <property type="entry name" value="PPIase_dom_sf"/>
</dbReference>
<dbReference type="EC" id="5.2.1.8" evidence="2 5"/>
<dbReference type="KEGG" id="serw:FY030_07955"/>
<dbReference type="SUPFAM" id="SSF54534">
    <property type="entry name" value="FKBP-like"/>
    <property type="match status" value="2"/>
</dbReference>
<keyword evidence="3 5" id="KW-0697">Rotamase</keyword>
<dbReference type="GO" id="GO:0003755">
    <property type="term" value="F:peptidyl-prolyl cis-trans isomerase activity"/>
    <property type="evidence" value="ECO:0007669"/>
    <property type="project" value="UniProtKB-KW"/>
</dbReference>
<dbReference type="PANTHER" id="PTHR45779:SF7">
    <property type="entry name" value="PEPTIDYLPROLYL ISOMERASE"/>
    <property type="match status" value="1"/>
</dbReference>
<organism evidence="8 9">
    <name type="scientific">Ornithinimicrobium pratense</name>
    <dbReference type="NCBI Taxonomy" id="2593973"/>
    <lineage>
        <taxon>Bacteria</taxon>
        <taxon>Bacillati</taxon>
        <taxon>Actinomycetota</taxon>
        <taxon>Actinomycetes</taxon>
        <taxon>Micrococcales</taxon>
        <taxon>Ornithinimicrobiaceae</taxon>
        <taxon>Ornithinimicrobium</taxon>
    </lineage>
</organism>
<sequence length="353" mass="36961">MHGLGLPGLSPPEAKDARVRSPRLRFLAAAAAPLAFLAVAACSPDSGGADDSTATSSPEDAAATSAGPSHDLNDVAVEQQDGEPVLNWHGEPLADGDLPFVTQQTQSEQLQAGDGEEIGAEDDVQVRYLAVNGTTGEQIVSTFSTDETVTLDLTDETLLPAFRDNLPGTTEGDSVLMALPAEDAFGEFGSQELGVGPEDTLLFYMEIVDSYPIAGEPVDPVEGLPTVESDGETPAVIDVEGVEAPDELVVQPLVQGQGAEVGEGQTVFVHYTGVTLSDGEQFDTSYNRGQPFSFQVGAGQVIDGWDQGLIGQNVRSQVLLVIPAEQAYGPNPEDHPELGGEDLVFVVDIIAAY</sequence>
<reference evidence="8 9" key="1">
    <citation type="submission" date="2019-09" db="EMBL/GenBank/DDBJ databases">
        <title>Serinicoccus pratensis sp. nov., isolated from meadow soil.</title>
        <authorList>
            <person name="Zhang W."/>
        </authorList>
    </citation>
    <scope>NUCLEOTIDE SEQUENCE [LARGE SCALE GENOMIC DNA]</scope>
    <source>
        <strain evidence="8 9">W204</strain>
    </source>
</reference>
<feature type="domain" description="PPIase FKBP-type" evidence="7">
    <location>
        <begin position="264"/>
        <end position="353"/>
    </location>
</feature>
<dbReference type="OrthoDB" id="25996at2"/>
<proteinExistence type="predicted"/>
<name>A0A5J6V657_9MICO</name>
<dbReference type="Proteomes" id="UP000326546">
    <property type="component" value="Chromosome"/>
</dbReference>
<dbReference type="InterPro" id="IPR001179">
    <property type="entry name" value="PPIase_FKBP_dom"/>
</dbReference>
<dbReference type="Pfam" id="PF00254">
    <property type="entry name" value="FKBP_C"/>
    <property type="match status" value="2"/>
</dbReference>
<evidence type="ECO:0000256" key="6">
    <source>
        <dbReference type="SAM" id="MobiDB-lite"/>
    </source>
</evidence>
<evidence type="ECO:0000313" key="8">
    <source>
        <dbReference type="EMBL" id="QFG68661.1"/>
    </source>
</evidence>
<dbReference type="PANTHER" id="PTHR45779">
    <property type="entry name" value="PEPTIDYLPROLYL ISOMERASE"/>
    <property type="match status" value="1"/>
</dbReference>
<evidence type="ECO:0000259" key="7">
    <source>
        <dbReference type="PROSITE" id="PS50059"/>
    </source>
</evidence>